<gene>
    <name evidence="1" type="ORF">SAMN05660235_02302</name>
</gene>
<evidence type="ECO:0000313" key="1">
    <source>
        <dbReference type="EMBL" id="SDF65149.1"/>
    </source>
</evidence>
<dbReference type="STRING" id="1123285.SAMN05660235_02302"/>
<keyword evidence="2" id="KW-1185">Reference proteome</keyword>
<name>A0A1G7MVJ6_9FIRM</name>
<accession>A0A1G7MVJ6</accession>
<sequence length="58" mass="7027">MRVTVKLPKCLLVFEQAEFYEMLKARPDIWRAAIKRGKYRLRFGKEQNRKVNPQKECD</sequence>
<reference evidence="2" key="1">
    <citation type="submission" date="2016-10" db="EMBL/GenBank/DDBJ databases">
        <authorList>
            <person name="Varghese N."/>
            <person name="Submissions S."/>
        </authorList>
    </citation>
    <scope>NUCLEOTIDE SEQUENCE [LARGE SCALE GENOMIC DNA]</scope>
    <source>
        <strain evidence="2">DSM 23256</strain>
    </source>
</reference>
<dbReference type="AlphaFoldDB" id="A0A1G7MVJ6"/>
<dbReference type="Proteomes" id="UP000243333">
    <property type="component" value="Unassembled WGS sequence"/>
</dbReference>
<protein>
    <submittedName>
        <fullName evidence="1">Uncharacterized protein</fullName>
    </submittedName>
</protein>
<proteinExistence type="predicted"/>
<dbReference type="EMBL" id="FNBU01000019">
    <property type="protein sequence ID" value="SDF65149.1"/>
    <property type="molecule type" value="Genomic_DNA"/>
</dbReference>
<organism evidence="1 2">
    <name type="scientific">Sporolituus thermophilus DSM 23256</name>
    <dbReference type="NCBI Taxonomy" id="1123285"/>
    <lineage>
        <taxon>Bacteria</taxon>
        <taxon>Bacillati</taxon>
        <taxon>Bacillota</taxon>
        <taxon>Negativicutes</taxon>
        <taxon>Selenomonadales</taxon>
        <taxon>Sporomusaceae</taxon>
        <taxon>Sporolituus</taxon>
    </lineage>
</organism>
<evidence type="ECO:0000313" key="2">
    <source>
        <dbReference type="Proteomes" id="UP000243333"/>
    </source>
</evidence>